<keyword evidence="2" id="KW-1185">Reference proteome</keyword>
<proteinExistence type="predicted"/>
<reference evidence="2" key="1">
    <citation type="journal article" date="2019" name="Int. J. Syst. Evol. Microbiol.">
        <title>The Global Catalogue of Microorganisms (GCM) 10K type strain sequencing project: providing services to taxonomists for standard genome sequencing and annotation.</title>
        <authorList>
            <consortium name="The Broad Institute Genomics Platform"/>
            <consortium name="The Broad Institute Genome Sequencing Center for Infectious Disease"/>
            <person name="Wu L."/>
            <person name="Ma J."/>
        </authorList>
    </citation>
    <scope>NUCLEOTIDE SEQUENCE [LARGE SCALE GENOMIC DNA]</scope>
    <source>
        <strain evidence="2">KCTC 42224</strain>
    </source>
</reference>
<dbReference type="Proteomes" id="UP001595683">
    <property type="component" value="Unassembled WGS sequence"/>
</dbReference>
<organism evidence="1 2">
    <name type="scientific">Novosphingobium pokkalii</name>
    <dbReference type="NCBI Taxonomy" id="1770194"/>
    <lineage>
        <taxon>Bacteria</taxon>
        <taxon>Pseudomonadati</taxon>
        <taxon>Pseudomonadota</taxon>
        <taxon>Alphaproteobacteria</taxon>
        <taxon>Sphingomonadales</taxon>
        <taxon>Sphingomonadaceae</taxon>
        <taxon>Novosphingobium</taxon>
    </lineage>
</organism>
<evidence type="ECO:0000313" key="2">
    <source>
        <dbReference type="Proteomes" id="UP001595683"/>
    </source>
</evidence>
<comment type="caution">
    <text evidence="1">The sequence shown here is derived from an EMBL/GenBank/DDBJ whole genome shotgun (WGS) entry which is preliminary data.</text>
</comment>
<accession>A0ABV7UZI4</accession>
<gene>
    <name evidence="1" type="ORF">ACFOOT_01795</name>
</gene>
<name>A0ABV7UZI4_9SPHN</name>
<evidence type="ECO:0000313" key="1">
    <source>
        <dbReference type="EMBL" id="MFC3670147.1"/>
    </source>
</evidence>
<sequence>MTTLPFEEAPPQGDALTPYDLTHLDTYLQLLDDAGTALWSETVRTLFGLDPALEPERARRTYDAHLARARWMSQQGYRQLAALQRRSPEAE</sequence>
<protein>
    <submittedName>
        <fullName evidence="1">DUF2285 domain-containing protein</fullName>
    </submittedName>
</protein>
<dbReference type="EMBL" id="JBHRYE010000003">
    <property type="protein sequence ID" value="MFC3670147.1"/>
    <property type="molecule type" value="Genomic_DNA"/>
</dbReference>
<dbReference type="RefSeq" id="WP_191325001.1">
    <property type="nucleotide sequence ID" value="NZ_BMZP01000013.1"/>
</dbReference>